<evidence type="ECO:0000256" key="1">
    <source>
        <dbReference type="SAM" id="MobiDB-lite"/>
    </source>
</evidence>
<dbReference type="AlphaFoldDB" id="A0A6F8PUS6"/>
<dbReference type="Proteomes" id="UP000501726">
    <property type="component" value="Chromosome"/>
</dbReference>
<name>A0A6F8PUS6_9GAMM</name>
<accession>A0A6F8PUS6</accession>
<sequence length="262" mass="29504">MQPTQQQHSKQADNLALWDSVSKTDPDYTKFNKQRGGFTSIDPMYQLKTATKVFGLYGSTWGLRDIHHDYRLVEPLGLVTLKAVFWYPWGAFEIGNAIQIRQQTRNGEFVDADALKKLETNTLSKALSKLGFNADVYLGMFEDAAYTEHRAQEAKAEKAIDQEAEKLKQAQAFETELADLLQRVTTAPSMGELKGLYTMAVRKANLKKANQWLIKLERAKDKRKAELEAVTDESKPDQETTDSKAVHGELIANQGNEQPAAH</sequence>
<organism evidence="2 3">
    <name type="scientific">Thiosulfatimonas sediminis</name>
    <dbReference type="NCBI Taxonomy" id="2675054"/>
    <lineage>
        <taxon>Bacteria</taxon>
        <taxon>Pseudomonadati</taxon>
        <taxon>Pseudomonadota</taxon>
        <taxon>Gammaproteobacteria</taxon>
        <taxon>Thiotrichales</taxon>
        <taxon>Piscirickettsiaceae</taxon>
        <taxon>Thiosulfatimonas</taxon>
    </lineage>
</organism>
<reference evidence="3" key="1">
    <citation type="submission" date="2019-11" db="EMBL/GenBank/DDBJ databases">
        <title>Isolation and characterization of two novel species in the genus Thiomicrorhabdus.</title>
        <authorList>
            <person name="Mochizuki J."/>
            <person name="Kojima H."/>
            <person name="Fukui M."/>
        </authorList>
    </citation>
    <scope>NUCLEOTIDE SEQUENCE [LARGE SCALE GENOMIC DNA]</scope>
    <source>
        <strain evidence="3">aks77</strain>
    </source>
</reference>
<protein>
    <submittedName>
        <fullName evidence="2">Uncharacterized protein</fullName>
    </submittedName>
</protein>
<evidence type="ECO:0000313" key="2">
    <source>
        <dbReference type="EMBL" id="BBP45875.1"/>
    </source>
</evidence>
<gene>
    <name evidence="2" type="ORF">THMIRHAS_12480</name>
</gene>
<dbReference type="KEGG" id="tse:THMIRHAS_12480"/>
<feature type="compositionally biased region" description="Polar residues" evidence="1">
    <location>
        <begin position="253"/>
        <end position="262"/>
    </location>
</feature>
<proteinExistence type="predicted"/>
<dbReference type="EMBL" id="AP021889">
    <property type="protein sequence ID" value="BBP45875.1"/>
    <property type="molecule type" value="Genomic_DNA"/>
</dbReference>
<dbReference type="RefSeq" id="WP_173271970.1">
    <property type="nucleotide sequence ID" value="NZ_AP021889.1"/>
</dbReference>
<keyword evidence="3" id="KW-1185">Reference proteome</keyword>
<feature type="region of interest" description="Disordered" evidence="1">
    <location>
        <begin position="221"/>
        <end position="262"/>
    </location>
</feature>
<evidence type="ECO:0000313" key="3">
    <source>
        <dbReference type="Proteomes" id="UP000501726"/>
    </source>
</evidence>
<feature type="compositionally biased region" description="Basic and acidic residues" evidence="1">
    <location>
        <begin position="221"/>
        <end position="247"/>
    </location>
</feature>